<keyword evidence="1" id="KW-0472">Membrane</keyword>
<dbReference type="GO" id="GO:0140359">
    <property type="term" value="F:ABC-type transporter activity"/>
    <property type="evidence" value="ECO:0007669"/>
    <property type="project" value="InterPro"/>
</dbReference>
<evidence type="ECO:0000256" key="1">
    <source>
        <dbReference type="SAM" id="Phobius"/>
    </source>
</evidence>
<accession>A0A8U0HQ93</accession>
<dbReference type="GO" id="GO:0005886">
    <property type="term" value="C:plasma membrane"/>
    <property type="evidence" value="ECO:0007669"/>
    <property type="project" value="UniProtKB-SubCell"/>
</dbReference>
<reference evidence="2 3" key="1">
    <citation type="submission" date="2022-04" db="EMBL/GenBank/DDBJ databases">
        <title>Diverse halophilic archaea isolated from saline environments.</title>
        <authorList>
            <person name="Cui H.-L."/>
        </authorList>
    </citation>
    <scope>NUCLEOTIDE SEQUENCE [LARGE SCALE GENOMIC DNA]</scope>
    <source>
        <strain evidence="2 3">XZYJT49</strain>
    </source>
</reference>
<dbReference type="KEGG" id="halx:M0R89_10165"/>
<keyword evidence="3" id="KW-1185">Reference proteome</keyword>
<feature type="transmembrane region" description="Helical" evidence="1">
    <location>
        <begin position="20"/>
        <end position="37"/>
    </location>
</feature>
<feature type="transmembrane region" description="Helical" evidence="1">
    <location>
        <begin position="107"/>
        <end position="128"/>
    </location>
</feature>
<sequence length="279" mass="29752">MSWSVVARKDFEDAVRSRMLWAITAVFLLFTVGAVYVRKAVIGDAPGLPDATQFLTSPSSLVIPLTALVVAYLAIAGERESGSIKILLGLPHTRADVVFGKLVGRTLVVTAGIFVAFAGAAITLFVLFGELAVVDFLLLTLVTVLFGLTYVGIAIGASSFAATRSRAMALAVGAFFLFQVLWNLVPLGVYYLVEGGLPTATSAIPAWYYLVQVLNPNNAYSQAADLVFSGAGPIVPAEALAGSSVPFYVQNWFGLVILVVWLVVPVLLGYWRFERADIG</sequence>
<protein>
    <submittedName>
        <fullName evidence="2">ABC transporter permease</fullName>
    </submittedName>
</protein>
<feature type="transmembrane region" description="Helical" evidence="1">
    <location>
        <begin position="252"/>
        <end position="271"/>
    </location>
</feature>
<dbReference type="EMBL" id="CP096659">
    <property type="protein sequence ID" value="UPV72913.1"/>
    <property type="molecule type" value="Genomic_DNA"/>
</dbReference>
<dbReference type="PANTHER" id="PTHR43471">
    <property type="entry name" value="ABC TRANSPORTER PERMEASE"/>
    <property type="match status" value="1"/>
</dbReference>
<name>A0A8U0HQ93_9EURY</name>
<dbReference type="Proteomes" id="UP000830729">
    <property type="component" value="Chromosome"/>
</dbReference>
<dbReference type="RefSeq" id="WP_248648972.1">
    <property type="nucleotide sequence ID" value="NZ_CP096659.1"/>
</dbReference>
<evidence type="ECO:0000313" key="2">
    <source>
        <dbReference type="EMBL" id="UPV72913.1"/>
    </source>
</evidence>
<feature type="transmembrane region" description="Helical" evidence="1">
    <location>
        <begin position="57"/>
        <end position="75"/>
    </location>
</feature>
<keyword evidence="1" id="KW-1133">Transmembrane helix</keyword>
<dbReference type="GeneID" id="72185566"/>
<dbReference type="PANTHER" id="PTHR43471:SF1">
    <property type="entry name" value="ABC TRANSPORTER PERMEASE PROTEIN NOSY-RELATED"/>
    <property type="match status" value="1"/>
</dbReference>
<dbReference type="AlphaFoldDB" id="A0A8U0HQ93"/>
<feature type="transmembrane region" description="Helical" evidence="1">
    <location>
        <begin position="134"/>
        <end position="157"/>
    </location>
</feature>
<dbReference type="Pfam" id="PF12679">
    <property type="entry name" value="ABC2_membrane_2"/>
    <property type="match status" value="1"/>
</dbReference>
<proteinExistence type="predicted"/>
<feature type="transmembrane region" description="Helical" evidence="1">
    <location>
        <begin position="169"/>
        <end position="193"/>
    </location>
</feature>
<organism evidence="2 3">
    <name type="scientific">Halorussus limi</name>
    <dbReference type="NCBI Taxonomy" id="2938695"/>
    <lineage>
        <taxon>Archaea</taxon>
        <taxon>Methanobacteriati</taxon>
        <taxon>Methanobacteriota</taxon>
        <taxon>Stenosarchaea group</taxon>
        <taxon>Halobacteria</taxon>
        <taxon>Halobacteriales</taxon>
        <taxon>Haladaptataceae</taxon>
        <taxon>Halorussus</taxon>
    </lineage>
</organism>
<gene>
    <name evidence="2" type="ORF">M0R89_10165</name>
</gene>
<evidence type="ECO:0000313" key="3">
    <source>
        <dbReference type="Proteomes" id="UP000830729"/>
    </source>
</evidence>
<keyword evidence="1" id="KW-0812">Transmembrane</keyword>